<comment type="caution">
    <text evidence="1">The sequence shown here is derived from an EMBL/GenBank/DDBJ whole genome shotgun (WGS) entry which is preliminary data.</text>
</comment>
<evidence type="ECO:0000313" key="2">
    <source>
        <dbReference type="Proteomes" id="UP000193648"/>
    </source>
</evidence>
<dbReference type="Proteomes" id="UP000193648">
    <property type="component" value="Unassembled WGS sequence"/>
</dbReference>
<dbReference type="RefSeq" id="XP_021878332.1">
    <property type="nucleotide sequence ID" value="XM_022029048.1"/>
</dbReference>
<gene>
    <name evidence="1" type="ORF">BCR41DRAFT_399304</name>
</gene>
<reference evidence="1 2" key="1">
    <citation type="submission" date="2016-07" db="EMBL/GenBank/DDBJ databases">
        <title>Pervasive Adenine N6-methylation of Active Genes in Fungi.</title>
        <authorList>
            <consortium name="DOE Joint Genome Institute"/>
            <person name="Mondo S.J."/>
            <person name="Dannebaum R.O."/>
            <person name="Kuo R.C."/>
            <person name="Labutti K."/>
            <person name="Haridas S."/>
            <person name="Kuo A."/>
            <person name="Salamov A."/>
            <person name="Ahrendt S.R."/>
            <person name="Lipzen A."/>
            <person name="Sullivan W."/>
            <person name="Andreopoulos W.B."/>
            <person name="Clum A."/>
            <person name="Lindquist E."/>
            <person name="Daum C."/>
            <person name="Ramamoorthy G.K."/>
            <person name="Gryganskyi A."/>
            <person name="Culley D."/>
            <person name="Magnuson J.K."/>
            <person name="James T.Y."/>
            <person name="O'Malley M.A."/>
            <person name="Stajich J.E."/>
            <person name="Spatafora J.W."/>
            <person name="Visel A."/>
            <person name="Grigoriev I.V."/>
        </authorList>
    </citation>
    <scope>NUCLEOTIDE SEQUENCE [LARGE SCALE GENOMIC DNA]</scope>
    <source>
        <strain evidence="1 2">NRRL 3116</strain>
    </source>
</reference>
<organism evidence="1 2">
    <name type="scientific">Lobosporangium transversale</name>
    <dbReference type="NCBI Taxonomy" id="64571"/>
    <lineage>
        <taxon>Eukaryota</taxon>
        <taxon>Fungi</taxon>
        <taxon>Fungi incertae sedis</taxon>
        <taxon>Mucoromycota</taxon>
        <taxon>Mortierellomycotina</taxon>
        <taxon>Mortierellomycetes</taxon>
        <taxon>Mortierellales</taxon>
        <taxon>Mortierellaceae</taxon>
        <taxon>Lobosporangium</taxon>
    </lineage>
</organism>
<dbReference type="EMBL" id="MCFF01000038">
    <property type="protein sequence ID" value="ORZ08249.1"/>
    <property type="molecule type" value="Genomic_DNA"/>
</dbReference>
<protein>
    <submittedName>
        <fullName evidence="1">Uncharacterized protein</fullName>
    </submittedName>
</protein>
<dbReference type="GeneID" id="33570891"/>
<keyword evidence="2" id="KW-1185">Reference proteome</keyword>
<accession>A0A1Y2GF73</accession>
<evidence type="ECO:0000313" key="1">
    <source>
        <dbReference type="EMBL" id="ORZ08249.1"/>
    </source>
</evidence>
<name>A0A1Y2GF73_9FUNG</name>
<dbReference type="AlphaFoldDB" id="A0A1Y2GF73"/>
<dbReference type="InParanoid" id="A0A1Y2GF73"/>
<dbReference type="OrthoDB" id="2393824at2759"/>
<proteinExistence type="predicted"/>
<sequence>MEDIISTNKPKEWEKIIGNTESMLTSWKDKERRGNLCGESIRVVFKVPKHTEQSKSCSSIGKHLGSSFSAGIYLAAERAMLTSNSPSVHGNMWVDHDAASFHRNIQKSTSDFLAVAYR</sequence>